<gene>
    <name evidence="5" type="ORF">HMPREF3229_01083</name>
</gene>
<dbReference type="InterPro" id="IPR025110">
    <property type="entry name" value="AMP-bd_C"/>
</dbReference>
<evidence type="ECO:0000256" key="1">
    <source>
        <dbReference type="ARBA" id="ARBA00006432"/>
    </source>
</evidence>
<dbReference type="AlphaFoldDB" id="A0A133PLL9"/>
<evidence type="ECO:0000259" key="4">
    <source>
        <dbReference type="Pfam" id="PF13193"/>
    </source>
</evidence>
<dbReference type="RefSeq" id="WP_002842342.1">
    <property type="nucleotide sequence ID" value="NZ_JADNMH010000002.1"/>
</dbReference>
<dbReference type="PATRIC" id="fig|54005.3.peg.1065"/>
<feature type="domain" description="AMP-dependent synthetase/ligase" evidence="3">
    <location>
        <begin position="30"/>
        <end position="391"/>
    </location>
</feature>
<protein>
    <submittedName>
        <fullName evidence="5">Putativeadenylate synthase</fullName>
    </submittedName>
</protein>
<proteinExistence type="inferred from homology"/>
<dbReference type="Pfam" id="PF00501">
    <property type="entry name" value="AMP-binding"/>
    <property type="match status" value="1"/>
</dbReference>
<dbReference type="Gene3D" id="2.30.38.10">
    <property type="entry name" value="Luciferase, Domain 3"/>
    <property type="match status" value="1"/>
</dbReference>
<dbReference type="PANTHER" id="PTHR24096">
    <property type="entry name" value="LONG-CHAIN-FATTY-ACID--COA LIGASE"/>
    <property type="match status" value="1"/>
</dbReference>
<evidence type="ECO:0000313" key="6">
    <source>
        <dbReference type="Proteomes" id="UP000070174"/>
    </source>
</evidence>
<accession>A0A133PLL9</accession>
<dbReference type="SUPFAM" id="SSF56801">
    <property type="entry name" value="Acetyl-CoA synthetase-like"/>
    <property type="match status" value="1"/>
</dbReference>
<dbReference type="PROSITE" id="PS00455">
    <property type="entry name" value="AMP_BINDING"/>
    <property type="match status" value="1"/>
</dbReference>
<organism evidence="5">
    <name type="scientific">Peptoniphilus harei</name>
    <dbReference type="NCBI Taxonomy" id="54005"/>
    <lineage>
        <taxon>Bacteria</taxon>
        <taxon>Bacillati</taxon>
        <taxon>Bacillota</taxon>
        <taxon>Tissierellia</taxon>
        <taxon>Tissierellales</taxon>
        <taxon>Peptoniphilaceae</taxon>
        <taxon>Peptoniphilus</taxon>
    </lineage>
</organism>
<name>A0A133PLL9_9FIRM</name>
<evidence type="ECO:0000313" key="5">
    <source>
        <dbReference type="EMBL" id="KXA29459.1"/>
    </source>
</evidence>
<evidence type="ECO:0000259" key="3">
    <source>
        <dbReference type="Pfam" id="PF00501"/>
    </source>
</evidence>
<comment type="similarity">
    <text evidence="1">Belongs to the ATP-dependent AMP-binding enzyme family.</text>
</comment>
<dbReference type="Pfam" id="PF13193">
    <property type="entry name" value="AMP-binding_C"/>
    <property type="match status" value="1"/>
</dbReference>
<reference evidence="5 6" key="1">
    <citation type="submission" date="2016-01" db="EMBL/GenBank/DDBJ databases">
        <authorList>
            <person name="Oliw E.H."/>
        </authorList>
    </citation>
    <scope>NUCLEOTIDE SEQUENCE [LARGE SCALE GENOMIC DNA]</scope>
    <source>
        <strain evidence="5 6">CMW7756A</strain>
    </source>
</reference>
<dbReference type="Gene3D" id="3.40.50.980">
    <property type="match status" value="2"/>
</dbReference>
<sequence length="528" mass="59458">MNIKIKEKLEDFYDKEVWNHLSLGDFLTKVSNKYSEKIAINENGNEYSYKEIESISNRYAKGFLKEGFKKGDKVVLQLPNSAELIFVAFALFKIGVIPIMSLPAHRKTEISGIIELSEAKAYIAQDRYLGFSYTEMIREVIKENRTDIKVFIQGDNEEFRSLTEIKANTPIEENVNVDYKDIGLLLLSGGTTGIPKLIPRRHCDYLYVAEYSGRRCGLTEESVYLAALPMSHNFPLGCPGIMGTLFYGGKIVICPTTSPDEIIPLIEEERVTITGLVPAMANMCIEFLEMDEYDISSLKLIQIGGSVLDQITAKKIERGFSCKLQQIFGIAEGLISTTSLDDDSETIYNTQGKPISEYDEVLIVDEEGKELPVEEYGELIVRGPYTIYGYYNLDEINKNCITEDCYFKTGDKARKLKDGNFQIVGRLKEMINRAGEKITPTELEEILLTHDKIVEVQVVGIPDQILGEKIGVFVLSGDNEITLNEIRTFLKEHGVAHFKLPDLVKKVDAWPLTSVGKISKETLRKSAL</sequence>
<keyword evidence="2" id="KW-0436">Ligase</keyword>
<dbReference type="InterPro" id="IPR000873">
    <property type="entry name" value="AMP-dep_synth/lig_dom"/>
</dbReference>
<evidence type="ECO:0000256" key="2">
    <source>
        <dbReference type="ARBA" id="ARBA00022598"/>
    </source>
</evidence>
<dbReference type="InterPro" id="IPR020845">
    <property type="entry name" value="AMP-binding_CS"/>
</dbReference>
<dbReference type="GO" id="GO:0016405">
    <property type="term" value="F:CoA-ligase activity"/>
    <property type="evidence" value="ECO:0007669"/>
    <property type="project" value="TreeGrafter"/>
</dbReference>
<dbReference type="EMBL" id="LRQE01000034">
    <property type="protein sequence ID" value="KXA29459.1"/>
    <property type="molecule type" value="Genomic_DNA"/>
</dbReference>
<dbReference type="InterPro" id="IPR045851">
    <property type="entry name" value="AMP-bd_C_sf"/>
</dbReference>
<dbReference type="PANTHER" id="PTHR24096:SF149">
    <property type="entry name" value="AMP-BINDING DOMAIN-CONTAINING PROTEIN-RELATED"/>
    <property type="match status" value="1"/>
</dbReference>
<dbReference type="Proteomes" id="UP000070174">
    <property type="component" value="Unassembled WGS sequence"/>
</dbReference>
<feature type="domain" description="AMP-binding enzyme C-terminal" evidence="4">
    <location>
        <begin position="442"/>
        <end position="517"/>
    </location>
</feature>
<dbReference type="Gene3D" id="3.30.300.30">
    <property type="match status" value="1"/>
</dbReference>
<comment type="caution">
    <text evidence="5">The sequence shown here is derived from an EMBL/GenBank/DDBJ whole genome shotgun (WGS) entry which is preliminary data.</text>
</comment>